<feature type="domain" description="Solute-binding protein family 3/N-terminal" evidence="2">
    <location>
        <begin position="30"/>
        <end position="254"/>
    </location>
</feature>
<dbReference type="InterPro" id="IPR001638">
    <property type="entry name" value="Solute-binding_3/MltF_N"/>
</dbReference>
<dbReference type="SMART" id="SM00062">
    <property type="entry name" value="PBPb"/>
    <property type="match status" value="1"/>
</dbReference>
<organism evidence="3 4">
    <name type="scientific">Duganella zoogloeoides</name>
    <dbReference type="NCBI Taxonomy" id="75659"/>
    <lineage>
        <taxon>Bacteria</taxon>
        <taxon>Pseudomonadati</taxon>
        <taxon>Pseudomonadota</taxon>
        <taxon>Betaproteobacteria</taxon>
        <taxon>Burkholderiales</taxon>
        <taxon>Oxalobacteraceae</taxon>
        <taxon>Telluria group</taxon>
        <taxon>Duganella</taxon>
    </lineage>
</organism>
<dbReference type="RefSeq" id="WP_019920011.1">
    <property type="nucleotide sequence ID" value="NZ_CP140152.1"/>
</dbReference>
<dbReference type="EMBL" id="CP140152">
    <property type="protein sequence ID" value="WQH02587.1"/>
    <property type="molecule type" value="Genomic_DNA"/>
</dbReference>
<dbReference type="Gene3D" id="3.40.190.10">
    <property type="entry name" value="Periplasmic binding protein-like II"/>
    <property type="match status" value="2"/>
</dbReference>
<keyword evidence="4" id="KW-1185">Reference proteome</keyword>
<evidence type="ECO:0000313" key="3">
    <source>
        <dbReference type="EMBL" id="WQH02587.1"/>
    </source>
</evidence>
<dbReference type="GeneID" id="43161921"/>
<dbReference type="PANTHER" id="PTHR35936">
    <property type="entry name" value="MEMBRANE-BOUND LYTIC MUREIN TRANSGLYCOSYLASE F"/>
    <property type="match status" value="1"/>
</dbReference>
<dbReference type="PANTHER" id="PTHR35936:SF25">
    <property type="entry name" value="ABC TRANSPORTER SUBSTRATE-BINDING PROTEIN"/>
    <property type="match status" value="1"/>
</dbReference>
<evidence type="ECO:0000256" key="1">
    <source>
        <dbReference type="ARBA" id="ARBA00022729"/>
    </source>
</evidence>
<evidence type="ECO:0000313" key="4">
    <source>
        <dbReference type="Proteomes" id="UP001326110"/>
    </source>
</evidence>
<reference evidence="3 4" key="1">
    <citation type="submission" date="2023-11" db="EMBL/GenBank/DDBJ databases">
        <title>MicrobeMod: A computational toolkit for identifying prokaryotic methylation and restriction-modification with nanopore sequencing.</title>
        <authorList>
            <person name="Crits-Christoph A."/>
            <person name="Kang S.C."/>
            <person name="Lee H."/>
            <person name="Ostrov N."/>
        </authorList>
    </citation>
    <scope>NUCLEOTIDE SEQUENCE [LARGE SCALE GENOMIC DNA]</scope>
    <source>
        <strain evidence="3 4">ATCC 25935</strain>
    </source>
</reference>
<name>A0ABZ0XTM9_9BURK</name>
<gene>
    <name evidence="3" type="ORF">SR858_16045</name>
</gene>
<proteinExistence type="predicted"/>
<evidence type="ECO:0000259" key="2">
    <source>
        <dbReference type="SMART" id="SM00062"/>
    </source>
</evidence>
<dbReference type="SUPFAM" id="SSF53850">
    <property type="entry name" value="Periplasmic binding protein-like II"/>
    <property type="match status" value="1"/>
</dbReference>
<accession>A0ABZ0XTM9</accession>
<dbReference type="Pfam" id="PF00497">
    <property type="entry name" value="SBP_bac_3"/>
    <property type="match status" value="1"/>
</dbReference>
<sequence>MKRLFVHVLLGVLLGVAVLPAAPAREGPLVLVSFDYPPFMEVRPGQPPTGMMVELVTTIFARMDQPIDVQFYPLARSLSLIDTPRADGFFTIKKNDEREQKYLFPREPLLTQDFVIFVRAGSRMAFQGNVSELADVRLGVVNKVSYGAIFDGAAARGMFNRLEVAQTYEANFRKLLAGRMDALVSSRVMGAAVLKRLNALDKAKVTGPPIETTQSYLIFNRNTVAPEVVTAFDQTLGNMRKDGSLRRIRDKYTR</sequence>
<dbReference type="Proteomes" id="UP001326110">
    <property type="component" value="Chromosome"/>
</dbReference>
<protein>
    <submittedName>
        <fullName evidence="3">Transporter substrate-binding domain-containing protein</fullName>
    </submittedName>
</protein>
<keyword evidence="1" id="KW-0732">Signal</keyword>